<feature type="transmembrane region" description="Helical" evidence="6">
    <location>
        <begin position="460"/>
        <end position="481"/>
    </location>
</feature>
<dbReference type="Pfam" id="PF07690">
    <property type="entry name" value="MFS_1"/>
    <property type="match status" value="1"/>
</dbReference>
<protein>
    <submittedName>
        <fullName evidence="8">Major facilitator superfamily domain-containing protein</fullName>
    </submittedName>
</protein>
<organism evidence="8 9">
    <name type="scientific">Phyllosticta citriasiana</name>
    <dbReference type="NCBI Taxonomy" id="595635"/>
    <lineage>
        <taxon>Eukaryota</taxon>
        <taxon>Fungi</taxon>
        <taxon>Dikarya</taxon>
        <taxon>Ascomycota</taxon>
        <taxon>Pezizomycotina</taxon>
        <taxon>Dothideomycetes</taxon>
        <taxon>Dothideomycetes incertae sedis</taxon>
        <taxon>Botryosphaeriales</taxon>
        <taxon>Phyllostictaceae</taxon>
        <taxon>Phyllosticta</taxon>
    </lineage>
</organism>
<accession>A0ABR1KIZ9</accession>
<feature type="transmembrane region" description="Helical" evidence="6">
    <location>
        <begin position="157"/>
        <end position="178"/>
    </location>
</feature>
<feature type="transmembrane region" description="Helical" evidence="6">
    <location>
        <begin position="493"/>
        <end position="516"/>
    </location>
</feature>
<evidence type="ECO:0000259" key="7">
    <source>
        <dbReference type="PROSITE" id="PS50850"/>
    </source>
</evidence>
<keyword evidence="9" id="KW-1185">Reference proteome</keyword>
<evidence type="ECO:0000256" key="4">
    <source>
        <dbReference type="ARBA" id="ARBA00023136"/>
    </source>
</evidence>
<comment type="caution">
    <text evidence="8">The sequence shown here is derived from an EMBL/GenBank/DDBJ whole genome shotgun (WGS) entry which is preliminary data.</text>
</comment>
<keyword evidence="3 6" id="KW-1133">Transmembrane helix</keyword>
<dbReference type="InterPro" id="IPR036259">
    <property type="entry name" value="MFS_trans_sf"/>
</dbReference>
<proteinExistence type="predicted"/>
<feature type="transmembrane region" description="Helical" evidence="6">
    <location>
        <begin position="211"/>
        <end position="231"/>
    </location>
</feature>
<feature type="non-terminal residue" evidence="8">
    <location>
        <position position="562"/>
    </location>
</feature>
<evidence type="ECO:0000256" key="2">
    <source>
        <dbReference type="ARBA" id="ARBA00022692"/>
    </source>
</evidence>
<feature type="transmembrane region" description="Helical" evidence="6">
    <location>
        <begin position="278"/>
        <end position="295"/>
    </location>
</feature>
<evidence type="ECO:0000313" key="9">
    <source>
        <dbReference type="Proteomes" id="UP001363622"/>
    </source>
</evidence>
<dbReference type="Proteomes" id="UP001363622">
    <property type="component" value="Unassembled WGS sequence"/>
</dbReference>
<evidence type="ECO:0000313" key="8">
    <source>
        <dbReference type="EMBL" id="KAK7515689.1"/>
    </source>
</evidence>
<gene>
    <name evidence="8" type="ORF">IWZ03DRAFT_442440</name>
</gene>
<dbReference type="InterPro" id="IPR020846">
    <property type="entry name" value="MFS_dom"/>
</dbReference>
<feature type="transmembrane region" description="Helical" evidence="6">
    <location>
        <begin position="435"/>
        <end position="454"/>
    </location>
</feature>
<feature type="region of interest" description="Disordered" evidence="5">
    <location>
        <begin position="18"/>
        <end position="59"/>
    </location>
</feature>
<feature type="compositionally biased region" description="Basic and acidic residues" evidence="5">
    <location>
        <begin position="18"/>
        <end position="32"/>
    </location>
</feature>
<evidence type="ECO:0000256" key="3">
    <source>
        <dbReference type="ARBA" id="ARBA00022989"/>
    </source>
</evidence>
<dbReference type="PROSITE" id="PS50850">
    <property type="entry name" value="MFS"/>
    <property type="match status" value="1"/>
</dbReference>
<evidence type="ECO:0000256" key="6">
    <source>
        <dbReference type="SAM" id="Phobius"/>
    </source>
</evidence>
<feature type="transmembrane region" description="Helical" evidence="6">
    <location>
        <begin position="528"/>
        <end position="548"/>
    </location>
</feature>
<reference evidence="8 9" key="1">
    <citation type="submission" date="2024-04" db="EMBL/GenBank/DDBJ databases">
        <title>Phyllosticta paracitricarpa is synonymous to the EU quarantine fungus P. citricarpa based on phylogenomic analyses.</title>
        <authorList>
            <consortium name="Lawrence Berkeley National Laboratory"/>
            <person name="Van Ingen-Buijs V.A."/>
            <person name="Van Westerhoven A.C."/>
            <person name="Haridas S."/>
            <person name="Skiadas P."/>
            <person name="Martin F."/>
            <person name="Groenewald J.Z."/>
            <person name="Crous P.W."/>
            <person name="Seidl M.F."/>
        </authorList>
    </citation>
    <scope>NUCLEOTIDE SEQUENCE [LARGE SCALE GENOMIC DNA]</scope>
    <source>
        <strain evidence="8 9">CBS 123371</strain>
    </source>
</reference>
<evidence type="ECO:0000256" key="1">
    <source>
        <dbReference type="ARBA" id="ARBA00004141"/>
    </source>
</evidence>
<feature type="transmembrane region" description="Helical" evidence="6">
    <location>
        <begin position="118"/>
        <end position="137"/>
    </location>
</feature>
<feature type="transmembrane region" description="Helical" evidence="6">
    <location>
        <begin position="243"/>
        <end position="266"/>
    </location>
</feature>
<dbReference type="EMBL" id="JBBPHU010000007">
    <property type="protein sequence ID" value="KAK7515689.1"/>
    <property type="molecule type" value="Genomic_DNA"/>
</dbReference>
<feature type="transmembrane region" description="Helical" evidence="6">
    <location>
        <begin position="185"/>
        <end position="205"/>
    </location>
</feature>
<feature type="transmembrane region" description="Helical" evidence="6">
    <location>
        <begin position="380"/>
        <end position="409"/>
    </location>
</feature>
<feature type="compositionally biased region" description="Low complexity" evidence="5">
    <location>
        <begin position="36"/>
        <end position="50"/>
    </location>
</feature>
<sequence>MQSLRQYRDIGAYVEATHGQREWPQSRKDSEATLRSSISDGTGFFSTSSSDLEKQDDPSSLQQVRLLEHHEHDLTTPPTATPVRQSSTEIVDDFNLHCLSNKPDDPANPHTWPYSRRYWALFIIMCVVFSQAWAGSADSMNTSIAARQLHVSSTAESLATGLYLVGQGVGSLFAGPLSETFGRNAIYLCPTVVYMFSVAETAMMNTFAGQIVGRFMVGFWSSATIATNGASVDDMFNARTRSWAFPLLCAAGVLRNALAPVASGWIVEAGWNWHWADWITLLMSFPPWLAALLFLPETYSPLLLKWKAQHLRRVTHDERYMSALETGGTLGQRLKEALPRPVIFLTREPVIIILGIYLMLLNVLIFTLQSGFEFLFTRTYGFSVGLTGSVFLAIAAGCIFSLILTPIFLKNENKTLRRRRRQDGPRAKLPPEMRLWPAIIAAPFLAISLFGLAWTNDPSISPWWGCASCFIFGYALLSILVSSYQYIMDSYGTYAASALGTISLLRFMVAAGVQVAARPMFESMGPKWALSAVGGVAVVLVPAPLIFWKYGEIVRARSRYAD</sequence>
<evidence type="ECO:0000256" key="5">
    <source>
        <dbReference type="SAM" id="MobiDB-lite"/>
    </source>
</evidence>
<name>A0ABR1KIZ9_9PEZI</name>
<dbReference type="Gene3D" id="1.20.1250.20">
    <property type="entry name" value="MFS general substrate transporter like domains"/>
    <property type="match status" value="1"/>
</dbReference>
<dbReference type="SUPFAM" id="SSF103473">
    <property type="entry name" value="MFS general substrate transporter"/>
    <property type="match status" value="1"/>
</dbReference>
<feature type="domain" description="Major facilitator superfamily (MFS) profile" evidence="7">
    <location>
        <begin position="120"/>
        <end position="562"/>
    </location>
</feature>
<dbReference type="InterPro" id="IPR011701">
    <property type="entry name" value="MFS"/>
</dbReference>
<comment type="subcellular location">
    <subcellularLocation>
        <location evidence="1">Membrane</location>
        <topology evidence="1">Multi-pass membrane protein</topology>
    </subcellularLocation>
</comment>
<dbReference type="PANTHER" id="PTHR23502:SF188">
    <property type="entry name" value="MAJOR FACILITATOR SUPERFAMILY (MFS) PROFILE DOMAIN-CONTAINING PROTEIN"/>
    <property type="match status" value="1"/>
</dbReference>
<feature type="transmembrane region" description="Helical" evidence="6">
    <location>
        <begin position="350"/>
        <end position="368"/>
    </location>
</feature>
<keyword evidence="2 6" id="KW-0812">Transmembrane</keyword>
<keyword evidence="4 6" id="KW-0472">Membrane</keyword>
<dbReference type="PANTHER" id="PTHR23502">
    <property type="entry name" value="MAJOR FACILITATOR SUPERFAMILY"/>
    <property type="match status" value="1"/>
</dbReference>